<dbReference type="RefSeq" id="WP_023172461.1">
    <property type="nucleotide sequence ID" value="NC_022600.1"/>
</dbReference>
<dbReference type="Proteomes" id="UP000017396">
    <property type="component" value="Chromosome"/>
</dbReference>
<dbReference type="OrthoDB" id="500534at2"/>
<evidence type="ECO:0000256" key="1">
    <source>
        <dbReference type="SAM" id="Coils"/>
    </source>
</evidence>
<dbReference type="InterPro" id="IPR004843">
    <property type="entry name" value="Calcineurin-like_PHP"/>
</dbReference>
<dbReference type="PANTHER" id="PTHR43143:SF1">
    <property type="entry name" value="SERINE_THREONINE-PROTEIN PHOSPHATASE CPPED1"/>
    <property type="match status" value="1"/>
</dbReference>
<reference evidence="3 4" key="1">
    <citation type="journal article" date="2013" name="PLoS ONE">
        <title>Cultivation and Complete Genome Sequencing of Gloeobacter kilaueensis sp. nov., from a Lava Cave in Kilauea Caldera, Hawai'i.</title>
        <authorList>
            <person name="Saw J.H."/>
            <person name="Schatz M."/>
            <person name="Brown M.V."/>
            <person name="Kunkel D.D."/>
            <person name="Foster J.S."/>
            <person name="Shick H."/>
            <person name="Christensen S."/>
            <person name="Hou S."/>
            <person name="Wan X."/>
            <person name="Donachie S.P."/>
        </authorList>
    </citation>
    <scope>NUCLEOTIDE SEQUENCE [LARGE SCALE GENOMIC DNA]</scope>
    <source>
        <strain evidence="4">JS</strain>
    </source>
</reference>
<dbReference type="AlphaFoldDB" id="U5QEQ4"/>
<dbReference type="HOGENOM" id="CLU_516474_0_0_3"/>
<dbReference type="Gene3D" id="3.60.21.10">
    <property type="match status" value="1"/>
</dbReference>
<dbReference type="STRING" id="1183438.GKIL_1145"/>
<feature type="domain" description="Calcineurin-like phosphoesterase" evidence="2">
    <location>
        <begin position="50"/>
        <end position="166"/>
    </location>
</feature>
<evidence type="ECO:0000313" key="3">
    <source>
        <dbReference type="EMBL" id="AGY57391.1"/>
    </source>
</evidence>
<protein>
    <submittedName>
        <fullName evidence="3">Chromosome segregation protein</fullName>
    </submittedName>
</protein>
<accession>U5QEQ4</accession>
<dbReference type="Pfam" id="PF00149">
    <property type="entry name" value="Metallophos"/>
    <property type="match status" value="1"/>
</dbReference>
<dbReference type="KEGG" id="glj:GKIL_1145"/>
<dbReference type="InterPro" id="IPR029052">
    <property type="entry name" value="Metallo-depent_PP-like"/>
</dbReference>
<sequence length="526" mass="60572">MDFVIDPPIAEKIEKMKQRVLWQEPALLERGIDQTRLVLDDGQEDATHFSFLVVGDSGAGPYHGQNPQRRIAELMLFERDDCRFVLHTGDVMYLVGSDEYYPKNFIEPYREFLVGGEQPRKIAYDQMVFNQPFLPVPGNHDYYDLPFLYGLLAQTMQPLRQLLGFKLDLDVGWRGSDRGRVYARAFLDYLKHYTGEAELAHHLDTHYTAQTATGRCLRYRPGAFTRLPNRYYQFEAGGIDFFALDSNTFNAPPALPTSSEGQAFRRQIENKLAELEEHKQQLLESSERLDPEQIEDREPLEELRARIEQLEEVRMDLEKQLTAVENTAVDLEQLDWLEERLVASWQSPEARGRIIYLHHPPYVTEVTKWNQAQTLAVRRRLRRVLDAVARRVGSLSKGRPLVDLIFTGHAHCCEYLRTADTGHGDARLHLLICGGSGFSLRRQRPEGSELSEEFLTDTGSEARTVAHSQFYIGRSGQGSGKRRPYSFLRVDVAAGTPPRFRVRAFTAEYYRGRWRSEQLQPFTIGE</sequence>
<proteinExistence type="predicted"/>
<dbReference type="GO" id="GO:0016787">
    <property type="term" value="F:hydrolase activity"/>
    <property type="evidence" value="ECO:0007669"/>
    <property type="project" value="InterPro"/>
</dbReference>
<name>U5QEQ4_GLOK1</name>
<dbReference type="EMBL" id="CP003587">
    <property type="protein sequence ID" value="AGY57391.1"/>
    <property type="molecule type" value="Genomic_DNA"/>
</dbReference>
<evidence type="ECO:0000259" key="2">
    <source>
        <dbReference type="Pfam" id="PF00149"/>
    </source>
</evidence>
<dbReference type="eggNOG" id="COG1409">
    <property type="taxonomic scope" value="Bacteria"/>
</dbReference>
<dbReference type="PANTHER" id="PTHR43143">
    <property type="entry name" value="METALLOPHOSPHOESTERASE, CALCINEURIN SUPERFAMILY"/>
    <property type="match status" value="1"/>
</dbReference>
<evidence type="ECO:0000313" key="4">
    <source>
        <dbReference type="Proteomes" id="UP000017396"/>
    </source>
</evidence>
<dbReference type="PATRIC" id="fig|1183438.3.peg.1129"/>
<organism evidence="3 4">
    <name type="scientific">Gloeobacter kilaueensis (strain ATCC BAA-2537 / CCAP 1431/1 / ULC 316 / JS1)</name>
    <dbReference type="NCBI Taxonomy" id="1183438"/>
    <lineage>
        <taxon>Bacteria</taxon>
        <taxon>Bacillati</taxon>
        <taxon>Cyanobacteriota</taxon>
        <taxon>Cyanophyceae</taxon>
        <taxon>Gloeobacterales</taxon>
        <taxon>Gloeobacteraceae</taxon>
        <taxon>Gloeobacter</taxon>
    </lineage>
</organism>
<dbReference type="InterPro" id="IPR051918">
    <property type="entry name" value="STPP_CPPED1"/>
</dbReference>
<dbReference type="SUPFAM" id="SSF56300">
    <property type="entry name" value="Metallo-dependent phosphatases"/>
    <property type="match status" value="1"/>
</dbReference>
<keyword evidence="1" id="KW-0175">Coiled coil</keyword>
<feature type="coiled-coil region" evidence="1">
    <location>
        <begin position="261"/>
        <end position="334"/>
    </location>
</feature>
<gene>
    <name evidence="3" type="ORF">GKIL_1145</name>
</gene>
<keyword evidence="4" id="KW-1185">Reference proteome</keyword>